<gene>
    <name evidence="2" type="ORF">GCU68_10320</name>
</gene>
<dbReference type="InterPro" id="IPR040624">
    <property type="entry name" value="HalOD1"/>
</dbReference>
<dbReference type="RefSeq" id="WP_152941325.1">
    <property type="nucleotide sequence ID" value="NZ_CP045488.1"/>
</dbReference>
<keyword evidence="3" id="KW-1185">Reference proteome</keyword>
<organism evidence="2 3">
    <name type="scientific">Natronorubrum aibiense</name>
    <dbReference type="NCBI Taxonomy" id="348826"/>
    <lineage>
        <taxon>Archaea</taxon>
        <taxon>Methanobacteriati</taxon>
        <taxon>Methanobacteriota</taxon>
        <taxon>Stenosarchaea group</taxon>
        <taxon>Halobacteria</taxon>
        <taxon>Halobacteriales</taxon>
        <taxon>Natrialbaceae</taxon>
        <taxon>Natronorubrum</taxon>
    </lineage>
</organism>
<feature type="domain" description="Halobacterial output" evidence="1">
    <location>
        <begin position="37"/>
        <end position="112"/>
    </location>
</feature>
<sequence length="122" mass="13206">MSKTTRDRYAPVADAAEWPVSYDADRGTYHTRCAVTDYEPASTAVVMAVAVIVGVSPDDLESLSTRVDPDALNTLVVDWYESESRAGDGSITFPFDECTVTVRADGQIVIEPDCSVDTPPRS</sequence>
<dbReference type="Pfam" id="PF18545">
    <property type="entry name" value="HalOD1"/>
    <property type="match status" value="1"/>
</dbReference>
<dbReference type="EMBL" id="CP045488">
    <property type="protein sequence ID" value="QFU82896.1"/>
    <property type="molecule type" value="Genomic_DNA"/>
</dbReference>
<evidence type="ECO:0000259" key="1">
    <source>
        <dbReference type="Pfam" id="PF18545"/>
    </source>
</evidence>
<proteinExistence type="predicted"/>
<evidence type="ECO:0000313" key="2">
    <source>
        <dbReference type="EMBL" id="QFU82896.1"/>
    </source>
</evidence>
<accession>A0A5P9P4A3</accession>
<dbReference type="Proteomes" id="UP000326170">
    <property type="component" value="Chromosome"/>
</dbReference>
<dbReference type="OrthoDB" id="193772at2157"/>
<reference evidence="2 3" key="1">
    <citation type="journal article" date="2007" name="Int. J. Syst. Evol. Microbiol.">
        <title>Natronorubrum sulfidifaciens sp. nov., an extremely haloalkaliphilic archaeon isolated from Aiding salt lake in Xin-Jiang, China.</title>
        <authorList>
            <person name="Cui H.L."/>
            <person name="Tohty D."/>
            <person name="Liu H.C."/>
            <person name="Liu S.J."/>
            <person name="Oren A."/>
            <person name="Zhou P.J."/>
        </authorList>
    </citation>
    <scope>NUCLEOTIDE SEQUENCE [LARGE SCALE GENOMIC DNA]</scope>
    <source>
        <strain evidence="2 3">7-3</strain>
    </source>
</reference>
<evidence type="ECO:0000313" key="3">
    <source>
        <dbReference type="Proteomes" id="UP000326170"/>
    </source>
</evidence>
<dbReference type="AlphaFoldDB" id="A0A5P9P4A3"/>
<dbReference type="KEGG" id="nas:GCU68_10320"/>
<dbReference type="GeneID" id="42301442"/>
<name>A0A5P9P4A3_9EURY</name>
<protein>
    <recommendedName>
        <fullName evidence="1">Halobacterial output domain-containing protein</fullName>
    </recommendedName>
</protein>